<dbReference type="InterPro" id="IPR022630">
    <property type="entry name" value="S-AdoMet_synt_C"/>
</dbReference>
<feature type="domain" description="S-adenosylmethionine synthetase central" evidence="16">
    <location>
        <begin position="121"/>
        <end position="236"/>
    </location>
</feature>
<evidence type="ECO:0000256" key="6">
    <source>
        <dbReference type="ARBA" id="ARBA00022563"/>
    </source>
</evidence>
<evidence type="ECO:0000259" key="16">
    <source>
        <dbReference type="Pfam" id="PF02772"/>
    </source>
</evidence>
<evidence type="ECO:0000313" key="19">
    <source>
        <dbReference type="Proteomes" id="UP000777265"/>
    </source>
</evidence>
<reference evidence="18" key="1">
    <citation type="journal article" date="2020" name="Biotechnol. Biofuels">
        <title>New insights from the biogas microbiome by comprehensive genome-resolved metagenomics of nearly 1600 species originating from multiple anaerobic digesters.</title>
        <authorList>
            <person name="Campanaro S."/>
            <person name="Treu L."/>
            <person name="Rodriguez-R L.M."/>
            <person name="Kovalovszki A."/>
            <person name="Ziels R.M."/>
            <person name="Maus I."/>
            <person name="Zhu X."/>
            <person name="Kougias P.G."/>
            <person name="Basile A."/>
            <person name="Luo G."/>
            <person name="Schluter A."/>
            <person name="Konstantinidis K.T."/>
            <person name="Angelidaki I."/>
        </authorList>
    </citation>
    <scope>NUCLEOTIDE SEQUENCE</scope>
    <source>
        <strain evidence="18">AS06rmzACSIP_7</strain>
    </source>
</reference>
<evidence type="ECO:0000259" key="17">
    <source>
        <dbReference type="Pfam" id="PF02773"/>
    </source>
</evidence>
<evidence type="ECO:0000256" key="11">
    <source>
        <dbReference type="ARBA" id="ARBA00022842"/>
    </source>
</evidence>
<comment type="cofactor">
    <cofactor evidence="1">
        <name>Mg(2+)</name>
        <dbReference type="ChEBI" id="CHEBI:18420"/>
    </cofactor>
</comment>
<comment type="caution">
    <text evidence="18">The sequence shown here is derived from an EMBL/GenBank/DDBJ whole genome shotgun (WGS) entry which is preliminary data.</text>
</comment>
<dbReference type="Pfam" id="PF02772">
    <property type="entry name" value="S-AdoMet_synt_M"/>
    <property type="match status" value="1"/>
</dbReference>
<dbReference type="AlphaFoldDB" id="A0A971S1T7"/>
<proteinExistence type="inferred from homology"/>
<evidence type="ECO:0000256" key="9">
    <source>
        <dbReference type="ARBA" id="ARBA00022741"/>
    </source>
</evidence>
<dbReference type="SUPFAM" id="SSF55973">
    <property type="entry name" value="S-adenosylmethionine synthetase"/>
    <property type="match status" value="3"/>
</dbReference>
<keyword evidence="8" id="KW-0479">Metal-binding</keyword>
<dbReference type="GO" id="GO:0006730">
    <property type="term" value="P:one-carbon metabolic process"/>
    <property type="evidence" value="ECO:0007669"/>
    <property type="project" value="UniProtKB-KW"/>
</dbReference>
<dbReference type="InterPro" id="IPR022631">
    <property type="entry name" value="ADOMET_SYNTHASE_CS"/>
</dbReference>
<dbReference type="GO" id="GO:0004478">
    <property type="term" value="F:methionine adenosyltransferase activity"/>
    <property type="evidence" value="ECO:0007669"/>
    <property type="project" value="UniProtKB-UniRule"/>
</dbReference>
<dbReference type="InterPro" id="IPR022629">
    <property type="entry name" value="S-AdoMet_synt_central"/>
</dbReference>
<dbReference type="Pfam" id="PF02773">
    <property type="entry name" value="S-AdoMet_synt_C"/>
    <property type="match status" value="1"/>
</dbReference>
<dbReference type="Gene3D" id="3.30.300.10">
    <property type="match status" value="3"/>
</dbReference>
<evidence type="ECO:0000256" key="8">
    <source>
        <dbReference type="ARBA" id="ARBA00022723"/>
    </source>
</evidence>
<evidence type="ECO:0000256" key="12">
    <source>
        <dbReference type="ARBA" id="ARBA00022958"/>
    </source>
</evidence>
<dbReference type="GO" id="GO:0005524">
    <property type="term" value="F:ATP binding"/>
    <property type="evidence" value="ECO:0007669"/>
    <property type="project" value="UniProtKB-KW"/>
</dbReference>
<comment type="cofactor">
    <cofactor evidence="2">
        <name>K(+)</name>
        <dbReference type="ChEBI" id="CHEBI:29103"/>
    </cofactor>
</comment>
<evidence type="ECO:0000256" key="7">
    <source>
        <dbReference type="ARBA" id="ARBA00022679"/>
    </source>
</evidence>
<dbReference type="PIRSF" id="PIRSF000497">
    <property type="entry name" value="MAT"/>
    <property type="match status" value="1"/>
</dbReference>
<evidence type="ECO:0000256" key="10">
    <source>
        <dbReference type="ARBA" id="ARBA00022840"/>
    </source>
</evidence>
<evidence type="ECO:0000256" key="3">
    <source>
        <dbReference type="ARBA" id="ARBA00005224"/>
    </source>
</evidence>
<dbReference type="CDD" id="cd18079">
    <property type="entry name" value="S-AdoMet_synt"/>
    <property type="match status" value="1"/>
</dbReference>
<evidence type="ECO:0000313" key="18">
    <source>
        <dbReference type="EMBL" id="NLW35627.1"/>
    </source>
</evidence>
<keyword evidence="12" id="KW-0630">Potassium</keyword>
<protein>
    <recommendedName>
        <fullName evidence="5 13">Methionine adenosyltransferase</fullName>
        <ecNumber evidence="5 13">2.5.1.6</ecNumber>
    </recommendedName>
</protein>
<feature type="domain" description="S-adenosylmethionine synthetase N-terminal" evidence="15">
    <location>
        <begin position="3"/>
        <end position="105"/>
    </location>
</feature>
<comment type="similarity">
    <text evidence="4 14">Belongs to the AdoMet synthase family.</text>
</comment>
<dbReference type="PROSITE" id="PS00376">
    <property type="entry name" value="ADOMET_SYNTHASE_1"/>
    <property type="match status" value="1"/>
</dbReference>
<keyword evidence="6" id="KW-0554">One-carbon metabolism</keyword>
<sequence>MQITSESVKVGHPDIVADSIAADIIAAILNEEKKIGITVDTMPHCGIEVFLGKGLCIVGGEVATRIYVDIERCVRDTVLKLGYCDYNLGLNGNSMGILNTIIPQSQDINMGTRAAMGKYKEIGAGDQGIIYGFACDETPELLPLPYVLATKMMRVFEEAKNPVFAPDGKGQVTVEYNDEGKPVRVATVLMSNAIDYRHVPEGFRNSIEPLAKQMAMNCLNGWVDEQTDFLFNPTGEWQSINSCSAADSGVTGRKLVVQLYGGYPGAQLGGGSVVNKTPEKVDCSAALGARYVAKNIVAAGLARKCSVQLSYAIGIARPISIYVHTFGTGIVSDNKIGAIIREYFDLSPRGMIERFNLLDGETYRKLAKTLFLDDYLWEQTDMVDQLKKAADI</sequence>
<dbReference type="NCBIfam" id="TIGR01034">
    <property type="entry name" value="metK"/>
    <property type="match status" value="1"/>
</dbReference>
<evidence type="ECO:0000259" key="15">
    <source>
        <dbReference type="Pfam" id="PF00438"/>
    </source>
</evidence>
<name>A0A971S1T7_9BACT</name>
<keyword evidence="7 18" id="KW-0808">Transferase</keyword>
<reference evidence="18" key="2">
    <citation type="submission" date="2020-01" db="EMBL/GenBank/DDBJ databases">
        <authorList>
            <person name="Campanaro S."/>
        </authorList>
    </citation>
    <scope>NUCLEOTIDE SEQUENCE</scope>
    <source>
        <strain evidence="18">AS06rmzACSIP_7</strain>
    </source>
</reference>
<evidence type="ECO:0000256" key="4">
    <source>
        <dbReference type="ARBA" id="ARBA00009685"/>
    </source>
</evidence>
<dbReference type="InterPro" id="IPR022636">
    <property type="entry name" value="S-AdoMet_synthetase_sfam"/>
</dbReference>
<gene>
    <name evidence="18" type="ORF">GXY80_09140</name>
</gene>
<evidence type="ECO:0000256" key="1">
    <source>
        <dbReference type="ARBA" id="ARBA00001946"/>
    </source>
</evidence>
<dbReference type="InterPro" id="IPR002133">
    <property type="entry name" value="S-AdoMet_synthetase"/>
</dbReference>
<accession>A0A971S1T7</accession>
<keyword evidence="9" id="KW-0547">Nucleotide-binding</keyword>
<comment type="pathway">
    <text evidence="3">Amino-acid biosynthesis; S-adenosyl-L-methionine biosynthesis; S-adenosyl-L-methionine from L-methionine: step 1/1.</text>
</comment>
<evidence type="ECO:0000256" key="14">
    <source>
        <dbReference type="RuleBase" id="RU004462"/>
    </source>
</evidence>
<dbReference type="EMBL" id="JAAYEE010000150">
    <property type="protein sequence ID" value="NLW35627.1"/>
    <property type="molecule type" value="Genomic_DNA"/>
</dbReference>
<dbReference type="GO" id="GO:0006556">
    <property type="term" value="P:S-adenosylmethionine biosynthetic process"/>
    <property type="evidence" value="ECO:0007669"/>
    <property type="project" value="UniProtKB-UniRule"/>
</dbReference>
<evidence type="ECO:0000256" key="5">
    <source>
        <dbReference type="ARBA" id="ARBA00012828"/>
    </source>
</evidence>
<evidence type="ECO:0000256" key="2">
    <source>
        <dbReference type="ARBA" id="ARBA00001958"/>
    </source>
</evidence>
<dbReference type="InterPro" id="IPR022628">
    <property type="entry name" value="S-AdoMet_synt_N"/>
</dbReference>
<evidence type="ECO:0000256" key="13">
    <source>
        <dbReference type="NCBIfam" id="TIGR01034"/>
    </source>
</evidence>
<dbReference type="EC" id="2.5.1.6" evidence="5 13"/>
<organism evidence="18 19">
    <name type="scientific">Syntrophorhabdus aromaticivorans</name>
    <dbReference type="NCBI Taxonomy" id="328301"/>
    <lineage>
        <taxon>Bacteria</taxon>
        <taxon>Pseudomonadati</taxon>
        <taxon>Thermodesulfobacteriota</taxon>
        <taxon>Syntrophorhabdia</taxon>
        <taxon>Syntrophorhabdales</taxon>
        <taxon>Syntrophorhabdaceae</taxon>
        <taxon>Syntrophorhabdus</taxon>
    </lineage>
</organism>
<dbReference type="PANTHER" id="PTHR11964">
    <property type="entry name" value="S-ADENOSYLMETHIONINE SYNTHETASE"/>
    <property type="match status" value="1"/>
</dbReference>
<dbReference type="GO" id="GO:0046872">
    <property type="term" value="F:metal ion binding"/>
    <property type="evidence" value="ECO:0007669"/>
    <property type="project" value="UniProtKB-KW"/>
</dbReference>
<dbReference type="Pfam" id="PF00438">
    <property type="entry name" value="S-AdoMet_synt_N"/>
    <property type="match status" value="1"/>
</dbReference>
<keyword evidence="10" id="KW-0067">ATP-binding</keyword>
<keyword evidence="11" id="KW-0460">Magnesium</keyword>
<feature type="domain" description="S-adenosylmethionine synthetase C-terminal" evidence="17">
    <location>
        <begin position="245"/>
        <end position="378"/>
    </location>
</feature>
<dbReference type="Proteomes" id="UP000777265">
    <property type="component" value="Unassembled WGS sequence"/>
</dbReference>